<protein>
    <recommendedName>
        <fullName evidence="10">Phosphofructokinase domain-containing protein</fullName>
    </recommendedName>
</protein>
<keyword evidence="7" id="KW-0460">Magnesium</keyword>
<evidence type="ECO:0000313" key="11">
    <source>
        <dbReference type="EMBL" id="OGC15866.1"/>
    </source>
</evidence>
<dbReference type="GO" id="GO:0030388">
    <property type="term" value="P:fructose 1,6-bisphosphate metabolic process"/>
    <property type="evidence" value="ECO:0007669"/>
    <property type="project" value="TreeGrafter"/>
</dbReference>
<comment type="pathway">
    <text evidence="2">Carbohydrate degradation; glycolysis; D-glyceraldehyde 3-phosphate and glycerone phosphate from D-glucose: step 3/4.</text>
</comment>
<feature type="domain" description="Phosphofructokinase" evidence="10">
    <location>
        <begin position="21"/>
        <end position="359"/>
    </location>
</feature>
<dbReference type="Gene3D" id="3.40.50.460">
    <property type="entry name" value="Phosphofructokinase domain"/>
    <property type="match status" value="1"/>
</dbReference>
<sequence length="408" mass="45274">MTKKGQVMKVKFNGKEINIKRIGILTGGGDCAGHNAVILGLLRRISLENRSLPESEKMELIGLLEGWKSLTRDPEEELNKIARPLKLKDIDESFKTAGTILESSRTNLFSKANIEAKAPEKAMENLKKLNIDCLVVLGGDDTLGAAGKLGKQFSFPMFGAPKTMDNDVYGTDLTYGFESSVEESVHFIENIKTTAKSHNRVFIVEVMGRHAGWVALYAGIAGGADVTLLPEEIVNLDNVMSLVKKALDYQKHAIVVVSEGARLFDTRYPESINKRHQELLDVVISDPKYALVKARHAMPKKKDSFGNEQLGGVGEYLFSILEKHMGIELRYQNCGHAIRGGVAHVTDRILGLRYGDAIFSFMKENKFGVYPGIEGDKIIASNLLEVKGGRFVPENHQLFRMRNTAVYY</sequence>
<dbReference type="InterPro" id="IPR022953">
    <property type="entry name" value="ATP_PFK"/>
</dbReference>
<keyword evidence="5" id="KW-0479">Metal-binding</keyword>
<evidence type="ECO:0000256" key="8">
    <source>
        <dbReference type="ARBA" id="ARBA00023152"/>
    </source>
</evidence>
<evidence type="ECO:0000313" key="12">
    <source>
        <dbReference type="Proteomes" id="UP000177905"/>
    </source>
</evidence>
<dbReference type="GO" id="GO:0048029">
    <property type="term" value="F:monosaccharide binding"/>
    <property type="evidence" value="ECO:0007669"/>
    <property type="project" value="TreeGrafter"/>
</dbReference>
<dbReference type="SUPFAM" id="SSF53784">
    <property type="entry name" value="Phosphofructokinase"/>
    <property type="match status" value="1"/>
</dbReference>
<dbReference type="GO" id="GO:0070095">
    <property type="term" value="F:fructose-6-phosphate binding"/>
    <property type="evidence" value="ECO:0007669"/>
    <property type="project" value="TreeGrafter"/>
</dbReference>
<evidence type="ECO:0000256" key="1">
    <source>
        <dbReference type="ARBA" id="ARBA00001946"/>
    </source>
</evidence>
<dbReference type="GO" id="GO:0005945">
    <property type="term" value="C:6-phosphofructokinase complex"/>
    <property type="evidence" value="ECO:0007669"/>
    <property type="project" value="TreeGrafter"/>
</dbReference>
<keyword evidence="8" id="KW-0324">Glycolysis</keyword>
<dbReference type="NCBIfam" id="NF002872">
    <property type="entry name" value="PRK03202.1"/>
    <property type="match status" value="1"/>
</dbReference>
<dbReference type="Pfam" id="PF00365">
    <property type="entry name" value="PFK"/>
    <property type="match status" value="1"/>
</dbReference>
<reference evidence="11 12" key="1">
    <citation type="journal article" date="2016" name="Nat. Commun.">
        <title>Thousands of microbial genomes shed light on interconnected biogeochemical processes in an aquifer system.</title>
        <authorList>
            <person name="Anantharaman K."/>
            <person name="Brown C.T."/>
            <person name="Hug L.A."/>
            <person name="Sharon I."/>
            <person name="Castelle C.J."/>
            <person name="Probst A.J."/>
            <person name="Thomas B.C."/>
            <person name="Singh A."/>
            <person name="Wilkins M.J."/>
            <person name="Karaoz U."/>
            <person name="Brodie E.L."/>
            <person name="Williams K.H."/>
            <person name="Hubbard S.S."/>
            <person name="Banfield J.F."/>
        </authorList>
    </citation>
    <scope>NUCLEOTIDE SEQUENCE [LARGE SCALE GENOMIC DNA]</scope>
</reference>
<organism evidence="11 12">
    <name type="scientific">candidate division WOR-1 bacterium RIFOXYB2_FULL_36_35</name>
    <dbReference type="NCBI Taxonomy" id="1802578"/>
    <lineage>
        <taxon>Bacteria</taxon>
        <taxon>Bacillati</taxon>
        <taxon>Saganbacteria</taxon>
    </lineage>
</organism>
<dbReference type="InterPro" id="IPR000023">
    <property type="entry name" value="Phosphofructokinase_dom"/>
</dbReference>
<evidence type="ECO:0000256" key="2">
    <source>
        <dbReference type="ARBA" id="ARBA00004679"/>
    </source>
</evidence>
<dbReference type="PANTHER" id="PTHR13697:SF52">
    <property type="entry name" value="ATP-DEPENDENT 6-PHOSPHOFRUCTOKINASE 3"/>
    <property type="match status" value="1"/>
</dbReference>
<dbReference type="GO" id="GO:0061621">
    <property type="term" value="P:canonical glycolysis"/>
    <property type="evidence" value="ECO:0007669"/>
    <property type="project" value="TreeGrafter"/>
</dbReference>
<evidence type="ECO:0000256" key="7">
    <source>
        <dbReference type="ARBA" id="ARBA00022842"/>
    </source>
</evidence>
<comment type="similarity">
    <text evidence="9">Belongs to the phosphofructokinase type A (PFKA) family.</text>
</comment>
<evidence type="ECO:0000256" key="5">
    <source>
        <dbReference type="ARBA" id="ARBA00022723"/>
    </source>
</evidence>
<accession>A0A1F4S603</accession>
<name>A0A1F4S603_UNCSA</name>
<evidence type="ECO:0000259" key="10">
    <source>
        <dbReference type="Pfam" id="PF00365"/>
    </source>
</evidence>
<dbReference type="GO" id="GO:0016208">
    <property type="term" value="F:AMP binding"/>
    <property type="evidence" value="ECO:0007669"/>
    <property type="project" value="TreeGrafter"/>
</dbReference>
<evidence type="ECO:0000256" key="9">
    <source>
        <dbReference type="ARBA" id="ARBA00038478"/>
    </source>
</evidence>
<dbReference type="PRINTS" id="PR00476">
    <property type="entry name" value="PHFRCTKINASE"/>
</dbReference>
<keyword evidence="3" id="KW-0963">Cytoplasm</keyword>
<dbReference type="GO" id="GO:0042802">
    <property type="term" value="F:identical protein binding"/>
    <property type="evidence" value="ECO:0007669"/>
    <property type="project" value="TreeGrafter"/>
</dbReference>
<dbReference type="GO" id="GO:0005524">
    <property type="term" value="F:ATP binding"/>
    <property type="evidence" value="ECO:0007669"/>
    <property type="project" value="TreeGrafter"/>
</dbReference>
<proteinExistence type="inferred from homology"/>
<dbReference type="Gene3D" id="3.40.50.450">
    <property type="match status" value="1"/>
</dbReference>
<dbReference type="AlphaFoldDB" id="A0A1F4S603"/>
<evidence type="ECO:0000256" key="3">
    <source>
        <dbReference type="ARBA" id="ARBA00022490"/>
    </source>
</evidence>
<gene>
    <name evidence="11" type="ORF">A2290_05985</name>
</gene>
<dbReference type="GO" id="GO:0006002">
    <property type="term" value="P:fructose 6-phosphate metabolic process"/>
    <property type="evidence" value="ECO:0007669"/>
    <property type="project" value="InterPro"/>
</dbReference>
<dbReference type="EMBL" id="MEUA01000017">
    <property type="protein sequence ID" value="OGC15866.1"/>
    <property type="molecule type" value="Genomic_DNA"/>
</dbReference>
<dbReference type="GO" id="GO:0003872">
    <property type="term" value="F:6-phosphofructokinase activity"/>
    <property type="evidence" value="ECO:0007669"/>
    <property type="project" value="InterPro"/>
</dbReference>
<dbReference type="InterPro" id="IPR035966">
    <property type="entry name" value="PKF_sf"/>
</dbReference>
<evidence type="ECO:0000256" key="4">
    <source>
        <dbReference type="ARBA" id="ARBA00022679"/>
    </source>
</evidence>
<evidence type="ECO:0000256" key="6">
    <source>
        <dbReference type="ARBA" id="ARBA00022777"/>
    </source>
</evidence>
<dbReference type="Proteomes" id="UP000177905">
    <property type="component" value="Unassembled WGS sequence"/>
</dbReference>
<dbReference type="GO" id="GO:0046872">
    <property type="term" value="F:metal ion binding"/>
    <property type="evidence" value="ECO:0007669"/>
    <property type="project" value="UniProtKB-KW"/>
</dbReference>
<comment type="caution">
    <text evidence="11">The sequence shown here is derived from an EMBL/GenBank/DDBJ whole genome shotgun (WGS) entry which is preliminary data.</text>
</comment>
<dbReference type="PANTHER" id="PTHR13697">
    <property type="entry name" value="PHOSPHOFRUCTOKINASE"/>
    <property type="match status" value="1"/>
</dbReference>
<keyword evidence="4" id="KW-0808">Transferase</keyword>
<dbReference type="UniPathway" id="UPA00109">
    <property type="reaction ID" value="UER00182"/>
</dbReference>
<keyword evidence="6" id="KW-0418">Kinase</keyword>
<comment type="cofactor">
    <cofactor evidence="1">
        <name>Mg(2+)</name>
        <dbReference type="ChEBI" id="CHEBI:18420"/>
    </cofactor>
</comment>